<evidence type="ECO:0000256" key="1">
    <source>
        <dbReference type="ARBA" id="ARBA00001946"/>
    </source>
</evidence>
<comment type="function">
    <text evidence="8">Toxic component of a toxin-antitoxin (TA) system. An RNase.</text>
</comment>
<evidence type="ECO:0000256" key="3">
    <source>
        <dbReference type="ARBA" id="ARBA00022722"/>
    </source>
</evidence>
<comment type="caution">
    <text evidence="10">The sequence shown here is derived from an EMBL/GenBank/DDBJ whole genome shotgun (WGS) entry which is preliminary data.</text>
</comment>
<dbReference type="Gene3D" id="3.40.50.1010">
    <property type="entry name" value="5'-nuclease"/>
    <property type="match status" value="1"/>
</dbReference>
<organism evidence="10 11">
    <name type="scientific">Dyella jejuensis</name>
    <dbReference type="NCBI Taxonomy" id="1432009"/>
    <lineage>
        <taxon>Bacteria</taxon>
        <taxon>Pseudomonadati</taxon>
        <taxon>Pseudomonadota</taxon>
        <taxon>Gammaproteobacteria</taxon>
        <taxon>Lysobacterales</taxon>
        <taxon>Rhodanobacteraceae</taxon>
        <taxon>Dyella</taxon>
    </lineage>
</organism>
<name>A0ABW8JLP7_9GAMM</name>
<comment type="similarity">
    <text evidence="7 8">Belongs to the PINc/VapC protein family.</text>
</comment>
<dbReference type="CDD" id="cd18740">
    <property type="entry name" value="PIN_VapC4-5_FitB-like"/>
    <property type="match status" value="1"/>
</dbReference>
<proteinExistence type="inferred from homology"/>
<dbReference type="EC" id="3.1.-.-" evidence="8"/>
<evidence type="ECO:0000259" key="9">
    <source>
        <dbReference type="Pfam" id="PF01850"/>
    </source>
</evidence>
<evidence type="ECO:0000256" key="5">
    <source>
        <dbReference type="ARBA" id="ARBA00022801"/>
    </source>
</evidence>
<dbReference type="SUPFAM" id="SSF88723">
    <property type="entry name" value="PIN domain-like"/>
    <property type="match status" value="1"/>
</dbReference>
<dbReference type="InterPro" id="IPR029060">
    <property type="entry name" value="PIN-like_dom_sf"/>
</dbReference>
<keyword evidence="6 8" id="KW-0460">Magnesium</keyword>
<evidence type="ECO:0000256" key="2">
    <source>
        <dbReference type="ARBA" id="ARBA00022649"/>
    </source>
</evidence>
<evidence type="ECO:0000256" key="8">
    <source>
        <dbReference type="HAMAP-Rule" id="MF_00265"/>
    </source>
</evidence>
<protein>
    <recommendedName>
        <fullName evidence="8">Ribonuclease VapC</fullName>
        <shortName evidence="8">RNase VapC</shortName>
        <ecNumber evidence="8">3.1.-.-</ecNumber>
    </recommendedName>
    <alternativeName>
        <fullName evidence="8">Toxin VapC</fullName>
    </alternativeName>
</protein>
<evidence type="ECO:0000313" key="10">
    <source>
        <dbReference type="EMBL" id="MFK2900710.1"/>
    </source>
</evidence>
<dbReference type="InterPro" id="IPR022907">
    <property type="entry name" value="VapC_family"/>
</dbReference>
<reference evidence="10 11" key="1">
    <citation type="submission" date="2020-10" db="EMBL/GenBank/DDBJ databases">
        <title>Phylogeny of dyella-like bacteria.</title>
        <authorList>
            <person name="Fu J."/>
        </authorList>
    </citation>
    <scope>NUCLEOTIDE SEQUENCE [LARGE SCALE GENOMIC DNA]</scope>
    <source>
        <strain evidence="10 11">JP1</strain>
    </source>
</reference>
<evidence type="ECO:0000256" key="4">
    <source>
        <dbReference type="ARBA" id="ARBA00022723"/>
    </source>
</evidence>
<keyword evidence="8" id="KW-0800">Toxin</keyword>
<keyword evidence="5 8" id="KW-0378">Hydrolase</keyword>
<dbReference type="PANTHER" id="PTHR33653:SF1">
    <property type="entry name" value="RIBONUCLEASE VAPC2"/>
    <property type="match status" value="1"/>
</dbReference>
<dbReference type="PANTHER" id="PTHR33653">
    <property type="entry name" value="RIBONUCLEASE VAPC2"/>
    <property type="match status" value="1"/>
</dbReference>
<dbReference type="InterPro" id="IPR002716">
    <property type="entry name" value="PIN_dom"/>
</dbReference>
<accession>A0ABW8JLP7</accession>
<dbReference type="HAMAP" id="MF_00265">
    <property type="entry name" value="VapC_Nob1"/>
    <property type="match status" value="1"/>
</dbReference>
<dbReference type="EMBL" id="JADIKJ010000010">
    <property type="protein sequence ID" value="MFK2900710.1"/>
    <property type="molecule type" value="Genomic_DNA"/>
</dbReference>
<dbReference type="Pfam" id="PF01850">
    <property type="entry name" value="PIN"/>
    <property type="match status" value="1"/>
</dbReference>
<keyword evidence="2 8" id="KW-1277">Toxin-antitoxin system</keyword>
<evidence type="ECO:0000256" key="7">
    <source>
        <dbReference type="ARBA" id="ARBA00038093"/>
    </source>
</evidence>
<comment type="cofactor">
    <cofactor evidence="1 8">
        <name>Mg(2+)</name>
        <dbReference type="ChEBI" id="CHEBI:18420"/>
    </cofactor>
</comment>
<keyword evidence="3 8" id="KW-0540">Nuclease</keyword>
<keyword evidence="4 8" id="KW-0479">Metal-binding</keyword>
<dbReference type="InterPro" id="IPR050556">
    <property type="entry name" value="Type_II_TA_system_RNase"/>
</dbReference>
<dbReference type="Proteomes" id="UP001620461">
    <property type="component" value="Unassembled WGS sequence"/>
</dbReference>
<keyword evidence="11" id="KW-1185">Reference proteome</keyword>
<evidence type="ECO:0000313" key="11">
    <source>
        <dbReference type="Proteomes" id="UP001620461"/>
    </source>
</evidence>
<feature type="binding site" evidence="8">
    <location>
        <position position="99"/>
    </location>
    <ligand>
        <name>Mg(2+)</name>
        <dbReference type="ChEBI" id="CHEBI:18420"/>
    </ligand>
</feature>
<feature type="binding site" evidence="8">
    <location>
        <position position="7"/>
    </location>
    <ligand>
        <name>Mg(2+)</name>
        <dbReference type="ChEBI" id="CHEBI:18420"/>
    </ligand>
</feature>
<evidence type="ECO:0000256" key="6">
    <source>
        <dbReference type="ARBA" id="ARBA00022842"/>
    </source>
</evidence>
<gene>
    <name evidence="8" type="primary">vapC</name>
    <name evidence="10" type="ORF">ISP15_10210</name>
</gene>
<feature type="domain" description="PIN" evidence="9">
    <location>
        <begin position="5"/>
        <end position="123"/>
    </location>
</feature>
<sequence>MSRFMLDTTMASYVIKGHPPEVRERLVALPMDSIVISAVTQAELLYGLARKGHPAALANVIREFLLRVETLPWDECAATVYGDLRASCTSAGITLGALDMMIAAHAVAANATLVTRDKAFALIPDGTLAVDDWTDDG</sequence>